<evidence type="ECO:0000256" key="5">
    <source>
        <dbReference type="SAM" id="Phobius"/>
    </source>
</evidence>
<reference evidence="6" key="1">
    <citation type="submission" date="2021-12" db="EMBL/GenBank/DDBJ databases">
        <authorList>
            <person name="King R."/>
        </authorList>
    </citation>
    <scope>NUCLEOTIDE SEQUENCE</scope>
</reference>
<dbReference type="PANTHER" id="PTHR23507:SF39">
    <property type="entry name" value="GH23453P-RELATED"/>
    <property type="match status" value="1"/>
</dbReference>
<dbReference type="Proteomes" id="UP001153292">
    <property type="component" value="Chromosome 19"/>
</dbReference>
<comment type="subcellular location">
    <subcellularLocation>
        <location evidence="1">Membrane</location>
        <topology evidence="1">Multi-pass membrane protein</topology>
    </subcellularLocation>
</comment>
<feature type="transmembrane region" description="Helical" evidence="5">
    <location>
        <begin position="152"/>
        <end position="179"/>
    </location>
</feature>
<proteinExistence type="predicted"/>
<dbReference type="InterPro" id="IPR011701">
    <property type="entry name" value="MFS"/>
</dbReference>
<feature type="transmembrane region" description="Helical" evidence="5">
    <location>
        <begin position="219"/>
        <end position="240"/>
    </location>
</feature>
<evidence type="ECO:0000256" key="1">
    <source>
        <dbReference type="ARBA" id="ARBA00004141"/>
    </source>
</evidence>
<feature type="transmembrane region" description="Helical" evidence="5">
    <location>
        <begin position="318"/>
        <end position="338"/>
    </location>
</feature>
<evidence type="ECO:0008006" key="8">
    <source>
        <dbReference type="Google" id="ProtNLM"/>
    </source>
</evidence>
<dbReference type="PANTHER" id="PTHR23507">
    <property type="entry name" value="ZGC:174356"/>
    <property type="match status" value="1"/>
</dbReference>
<feature type="transmembrane region" description="Helical" evidence="5">
    <location>
        <begin position="191"/>
        <end position="213"/>
    </location>
</feature>
<dbReference type="EMBL" id="OU963912">
    <property type="protein sequence ID" value="CAH0401214.1"/>
    <property type="molecule type" value="Genomic_DNA"/>
</dbReference>
<feature type="transmembrane region" description="Helical" evidence="5">
    <location>
        <begin position="125"/>
        <end position="146"/>
    </location>
</feature>
<dbReference type="SUPFAM" id="SSF103473">
    <property type="entry name" value="MFS general substrate transporter"/>
    <property type="match status" value="1"/>
</dbReference>
<evidence type="ECO:0000313" key="6">
    <source>
        <dbReference type="EMBL" id="CAH0401214.1"/>
    </source>
</evidence>
<organism evidence="6 7">
    <name type="scientific">Chilo suppressalis</name>
    <name type="common">Asiatic rice borer moth</name>
    <dbReference type="NCBI Taxonomy" id="168631"/>
    <lineage>
        <taxon>Eukaryota</taxon>
        <taxon>Metazoa</taxon>
        <taxon>Ecdysozoa</taxon>
        <taxon>Arthropoda</taxon>
        <taxon>Hexapoda</taxon>
        <taxon>Insecta</taxon>
        <taxon>Pterygota</taxon>
        <taxon>Neoptera</taxon>
        <taxon>Endopterygota</taxon>
        <taxon>Lepidoptera</taxon>
        <taxon>Glossata</taxon>
        <taxon>Ditrysia</taxon>
        <taxon>Pyraloidea</taxon>
        <taxon>Crambidae</taxon>
        <taxon>Crambinae</taxon>
        <taxon>Chilo</taxon>
    </lineage>
</organism>
<dbReference type="InterPro" id="IPR036259">
    <property type="entry name" value="MFS_trans_sf"/>
</dbReference>
<evidence type="ECO:0000256" key="4">
    <source>
        <dbReference type="ARBA" id="ARBA00023136"/>
    </source>
</evidence>
<feature type="transmembrane region" description="Helical" evidence="5">
    <location>
        <begin position="347"/>
        <end position="368"/>
    </location>
</feature>
<feature type="transmembrane region" description="Helical" evidence="5">
    <location>
        <begin position="374"/>
        <end position="394"/>
    </location>
</feature>
<feature type="transmembrane region" description="Helical" evidence="5">
    <location>
        <begin position="406"/>
        <end position="425"/>
    </location>
</feature>
<evidence type="ECO:0000313" key="7">
    <source>
        <dbReference type="Proteomes" id="UP001153292"/>
    </source>
</evidence>
<feature type="transmembrane region" description="Helical" evidence="5">
    <location>
        <begin position="32"/>
        <end position="53"/>
    </location>
</feature>
<feature type="transmembrane region" description="Helical" evidence="5">
    <location>
        <begin position="437"/>
        <end position="461"/>
    </location>
</feature>
<evidence type="ECO:0000256" key="2">
    <source>
        <dbReference type="ARBA" id="ARBA00022692"/>
    </source>
</evidence>
<dbReference type="Gene3D" id="1.20.1250.20">
    <property type="entry name" value="MFS general substrate transporter like domains"/>
    <property type="match status" value="1"/>
</dbReference>
<evidence type="ECO:0000256" key="3">
    <source>
        <dbReference type="ARBA" id="ARBA00022989"/>
    </source>
</evidence>
<protein>
    <recommendedName>
        <fullName evidence="8">Major facilitator superfamily (MFS) profile domain-containing protein</fullName>
    </recommendedName>
</protein>
<keyword evidence="4 5" id="KW-0472">Membrane</keyword>
<accession>A0ABN8B1S7</accession>
<keyword evidence="7" id="KW-1185">Reference proteome</keyword>
<gene>
    <name evidence="6" type="ORF">CHILSU_LOCUS4433</name>
</gene>
<name>A0ABN8B1S7_CHISP</name>
<sequence length="476" mass="52773">MAQDDDRVTQSNSNINTISELPGRPFSLTMEVPLFLTMLGLSLSGTAISNILLYRTCIHSLNHTTDECHIFLAPMKNNETHALEEEVQKYVAFVQMVKLVIESVGPAILSMFLGVWSDTHGRKPLVVWPIFGITMTAVLTVIYSMLDNFGPWWFLLTVIPFSFTGGFSVLFTGAFCYLSDVTTTDNRSLRMTLLEAAVSAGSVTGALLSSYLLKAVGNVYLLLIVSTLYVIAYVFTNVYLRESLTGAVQGGICTVLDILLVKEMFRECFKRRPNNLRAQLLLLAIANSLSIFILYGVFDLEYLYTREKLNWALKDFTTYSAISTTISFVGSFIGVGIIQKILPISDLAFSMLAFLTTAGQYMVKAFAVVTWQMYLGPLIALFGGLSAPLIRSMLTKILPIEDIAKAFALMCAIEGICPLISPFIYNSLYRATISVFPGAIFVLASFTSITCTIMLGFVAYYRTRVTTPDYQPVQYQ</sequence>
<feature type="transmembrane region" description="Helical" evidence="5">
    <location>
        <begin position="280"/>
        <end position="298"/>
    </location>
</feature>
<keyword evidence="3 5" id="KW-1133">Transmembrane helix</keyword>
<dbReference type="Pfam" id="PF07690">
    <property type="entry name" value="MFS_1"/>
    <property type="match status" value="1"/>
</dbReference>
<keyword evidence="2 5" id="KW-0812">Transmembrane</keyword>